<keyword evidence="1" id="KW-0812">Transmembrane</keyword>
<feature type="transmembrane region" description="Helical" evidence="1">
    <location>
        <begin position="38"/>
        <end position="55"/>
    </location>
</feature>
<accession>A0A0J1GV91</accession>
<proteinExistence type="predicted"/>
<organism evidence="2 3">
    <name type="scientific">Photobacterium aquae</name>
    <dbReference type="NCBI Taxonomy" id="1195763"/>
    <lineage>
        <taxon>Bacteria</taxon>
        <taxon>Pseudomonadati</taxon>
        <taxon>Pseudomonadota</taxon>
        <taxon>Gammaproteobacteria</taxon>
        <taxon>Vibrionales</taxon>
        <taxon>Vibrionaceae</taxon>
        <taxon>Photobacterium</taxon>
    </lineage>
</organism>
<feature type="transmembrane region" description="Helical" evidence="1">
    <location>
        <begin position="155"/>
        <end position="177"/>
    </location>
</feature>
<comment type="caution">
    <text evidence="2">The sequence shown here is derived from an EMBL/GenBank/DDBJ whole genome shotgun (WGS) entry which is preliminary data.</text>
</comment>
<keyword evidence="1" id="KW-0472">Membrane</keyword>
<feature type="transmembrane region" description="Helical" evidence="1">
    <location>
        <begin position="220"/>
        <end position="241"/>
    </location>
</feature>
<keyword evidence="3" id="KW-1185">Reference proteome</keyword>
<gene>
    <name evidence="2" type="ORF">ABT56_19570</name>
</gene>
<dbReference type="InterPro" id="IPR038770">
    <property type="entry name" value="Na+/solute_symporter_sf"/>
</dbReference>
<feature type="transmembrane region" description="Helical" evidence="1">
    <location>
        <begin position="91"/>
        <end position="111"/>
    </location>
</feature>
<dbReference type="Gene3D" id="1.20.1530.20">
    <property type="match status" value="1"/>
</dbReference>
<protein>
    <submittedName>
        <fullName evidence="2">Membrane protein</fullName>
    </submittedName>
</protein>
<dbReference type="RefSeq" id="WP_047880598.1">
    <property type="nucleotide sequence ID" value="NZ_LDOT01000034.1"/>
</dbReference>
<evidence type="ECO:0000313" key="3">
    <source>
        <dbReference type="Proteomes" id="UP000036097"/>
    </source>
</evidence>
<evidence type="ECO:0000256" key="1">
    <source>
        <dbReference type="SAM" id="Phobius"/>
    </source>
</evidence>
<dbReference type="PATRIC" id="fig|1195763.3.peg.4189"/>
<reference evidence="2 3" key="1">
    <citation type="submission" date="2015-05" db="EMBL/GenBank/DDBJ databases">
        <title>Photobacterium galathea sp. nov.</title>
        <authorList>
            <person name="Machado H."/>
            <person name="Gram L."/>
        </authorList>
    </citation>
    <scope>NUCLEOTIDE SEQUENCE [LARGE SCALE GENOMIC DNA]</scope>
    <source>
        <strain evidence="2 3">CGMCC 1.12159</strain>
    </source>
</reference>
<sequence>MLSMITRHSSSLLIASAFAGFMLPNAAAAMFPFLPYILFFLMLFTLLGIDQKTLIKRLATTQVWGFALFHSAGMTLISCSIATLLGSSDTMLLAVAGVAATGSLFATPAIARSIGLDALEAMAMTIATTLLMPAIIYVNLWLFSDDSFALDVHSYAIRLVVFIVSPMLLSACVYRLVPAETLKRVHGKLAHITILLVFAFPFGLIEPFRKIFDQSAFDALQYFGIGLILCGMFFLTGLICYAKQGKQAALLAAITTGNRNVLLTFTIAGTYLGPDFLILLGAIQPTTYAFPLFVRWLAIRLPDTPNPPRNPLQSDNTKQ</sequence>
<dbReference type="AlphaFoldDB" id="A0A0J1GV91"/>
<dbReference type="Proteomes" id="UP000036097">
    <property type="component" value="Unassembled WGS sequence"/>
</dbReference>
<name>A0A0J1GV91_9GAMM</name>
<evidence type="ECO:0000313" key="2">
    <source>
        <dbReference type="EMBL" id="KLV03329.1"/>
    </source>
</evidence>
<feature type="transmembrane region" description="Helical" evidence="1">
    <location>
        <begin position="67"/>
        <end position="85"/>
    </location>
</feature>
<feature type="transmembrane region" description="Helical" evidence="1">
    <location>
        <begin position="123"/>
        <end position="143"/>
    </location>
</feature>
<keyword evidence="1" id="KW-1133">Transmembrane helix</keyword>
<feature type="transmembrane region" description="Helical" evidence="1">
    <location>
        <begin position="189"/>
        <end position="208"/>
    </location>
</feature>
<dbReference type="EMBL" id="LDOT01000034">
    <property type="protein sequence ID" value="KLV03329.1"/>
    <property type="molecule type" value="Genomic_DNA"/>
</dbReference>